<evidence type="ECO:0000313" key="2">
    <source>
        <dbReference type="EMBL" id="PWR25483.1"/>
    </source>
</evidence>
<comment type="caution">
    <text evidence="2">The sequence shown here is derived from an EMBL/GenBank/DDBJ whole genome shotgun (WGS) entry which is preliminary data.</text>
</comment>
<dbReference type="NCBIfam" id="TIGR01444">
    <property type="entry name" value="fkbM_fam"/>
    <property type="match status" value="1"/>
</dbReference>
<accession>A0A317EJ88</accession>
<dbReference type="InterPro" id="IPR052514">
    <property type="entry name" value="SAM-dependent_MTase"/>
</dbReference>
<dbReference type="InterPro" id="IPR029063">
    <property type="entry name" value="SAM-dependent_MTases_sf"/>
</dbReference>
<sequence length="260" mass="28662">MFWVCLRREPLFRIAPGAGLLKVPADFRYTSVSCYMMRDWAEIDLHFLDRLIGPGDVFIDVGANIGIYSLRAAPLVGPAGLVVAVEPGRLSADRLAANVALNPDFTQIRLVRKAVSDREGRATFFHVFVGDDPQTFSLLTDGSHHGTEEVEVTTLDRLMAELAPGRLDCLKIDVEGVEAQVISGAAETIARHRPIILFEVNADLQKHRGDDKSGAFRAIEAFGYDFFIRQADGRLLARESVPEGWGNLVAIHPEGRQPRA</sequence>
<dbReference type="Proteomes" id="UP000245461">
    <property type="component" value="Unassembled WGS sequence"/>
</dbReference>
<evidence type="ECO:0000313" key="3">
    <source>
        <dbReference type="Proteomes" id="UP000245461"/>
    </source>
</evidence>
<proteinExistence type="predicted"/>
<evidence type="ECO:0000259" key="1">
    <source>
        <dbReference type="Pfam" id="PF05050"/>
    </source>
</evidence>
<dbReference type="AlphaFoldDB" id="A0A317EJ88"/>
<dbReference type="PANTHER" id="PTHR34203:SF15">
    <property type="entry name" value="SLL1173 PROTEIN"/>
    <property type="match status" value="1"/>
</dbReference>
<dbReference type="Gene3D" id="3.40.50.150">
    <property type="entry name" value="Vaccinia Virus protein VP39"/>
    <property type="match status" value="1"/>
</dbReference>
<gene>
    <name evidence="2" type="ORF">DKG74_00450</name>
</gene>
<dbReference type="GO" id="GO:0032259">
    <property type="term" value="P:methylation"/>
    <property type="evidence" value="ECO:0007669"/>
    <property type="project" value="UniProtKB-KW"/>
</dbReference>
<dbReference type="EMBL" id="QGLE01000001">
    <property type="protein sequence ID" value="PWR25483.1"/>
    <property type="molecule type" value="Genomic_DNA"/>
</dbReference>
<dbReference type="PANTHER" id="PTHR34203">
    <property type="entry name" value="METHYLTRANSFERASE, FKBM FAMILY PROTEIN"/>
    <property type="match status" value="1"/>
</dbReference>
<protein>
    <submittedName>
        <fullName evidence="2">FkbM family methyltransferase</fullName>
    </submittedName>
</protein>
<dbReference type="GO" id="GO:0008168">
    <property type="term" value="F:methyltransferase activity"/>
    <property type="evidence" value="ECO:0007669"/>
    <property type="project" value="UniProtKB-KW"/>
</dbReference>
<dbReference type="Pfam" id="PF05050">
    <property type="entry name" value="Methyltransf_21"/>
    <property type="match status" value="1"/>
</dbReference>
<keyword evidence="3" id="KW-1185">Reference proteome</keyword>
<name>A0A317EJ88_9PROT</name>
<reference evidence="2 3" key="1">
    <citation type="submission" date="2018-05" db="EMBL/GenBank/DDBJ databases">
        <title>Zavarzinia sp. HR-AS.</title>
        <authorList>
            <person name="Lee Y."/>
            <person name="Jeon C.O."/>
        </authorList>
    </citation>
    <scope>NUCLEOTIDE SEQUENCE [LARGE SCALE GENOMIC DNA]</scope>
    <source>
        <strain evidence="2 3">HR-AS</strain>
    </source>
</reference>
<organism evidence="2 3">
    <name type="scientific">Zavarzinia aquatilis</name>
    <dbReference type="NCBI Taxonomy" id="2211142"/>
    <lineage>
        <taxon>Bacteria</taxon>
        <taxon>Pseudomonadati</taxon>
        <taxon>Pseudomonadota</taxon>
        <taxon>Alphaproteobacteria</taxon>
        <taxon>Rhodospirillales</taxon>
        <taxon>Zavarziniaceae</taxon>
        <taxon>Zavarzinia</taxon>
    </lineage>
</organism>
<dbReference type="SUPFAM" id="SSF53335">
    <property type="entry name" value="S-adenosyl-L-methionine-dependent methyltransferases"/>
    <property type="match status" value="1"/>
</dbReference>
<dbReference type="InterPro" id="IPR006342">
    <property type="entry name" value="FkbM_mtfrase"/>
</dbReference>
<keyword evidence="2" id="KW-0808">Transferase</keyword>
<keyword evidence="2" id="KW-0489">Methyltransferase</keyword>
<feature type="domain" description="Methyltransferase FkbM" evidence="1">
    <location>
        <begin position="60"/>
        <end position="223"/>
    </location>
</feature>